<dbReference type="PANTHER" id="PTHR23542">
    <property type="match status" value="1"/>
</dbReference>
<keyword evidence="4 5" id="KW-0472">Membrane</keyword>
<evidence type="ECO:0000313" key="7">
    <source>
        <dbReference type="EMBL" id="MFC4131630.1"/>
    </source>
</evidence>
<feature type="transmembrane region" description="Helical" evidence="5">
    <location>
        <begin position="244"/>
        <end position="263"/>
    </location>
</feature>
<gene>
    <name evidence="7" type="ORF">ACFOZ4_13545</name>
</gene>
<reference evidence="8" key="1">
    <citation type="journal article" date="2019" name="Int. J. Syst. Evol. Microbiol.">
        <title>The Global Catalogue of Microorganisms (GCM) 10K type strain sequencing project: providing services to taxonomists for standard genome sequencing and annotation.</title>
        <authorList>
            <consortium name="The Broad Institute Genomics Platform"/>
            <consortium name="The Broad Institute Genome Sequencing Center for Infectious Disease"/>
            <person name="Wu L."/>
            <person name="Ma J."/>
        </authorList>
    </citation>
    <scope>NUCLEOTIDE SEQUENCE [LARGE SCALE GENOMIC DNA]</scope>
    <source>
        <strain evidence="8">CGMCC 4.7289</strain>
    </source>
</reference>
<dbReference type="EMBL" id="JBHSAY010000006">
    <property type="protein sequence ID" value="MFC4131630.1"/>
    <property type="molecule type" value="Genomic_DNA"/>
</dbReference>
<comment type="caution">
    <text evidence="7">The sequence shown here is derived from an EMBL/GenBank/DDBJ whole genome shotgun (WGS) entry which is preliminary data.</text>
</comment>
<dbReference type="PANTHER" id="PTHR23542:SF1">
    <property type="entry name" value="MAJOR FACILITATOR SUPERFAMILY (MFS) PROFILE DOMAIN-CONTAINING PROTEIN"/>
    <property type="match status" value="1"/>
</dbReference>
<accession>A0ABV8LMQ2</accession>
<feature type="transmembrane region" description="Helical" evidence="5">
    <location>
        <begin position="299"/>
        <end position="321"/>
    </location>
</feature>
<dbReference type="InterPro" id="IPR011701">
    <property type="entry name" value="MFS"/>
</dbReference>
<evidence type="ECO:0000256" key="4">
    <source>
        <dbReference type="ARBA" id="ARBA00023136"/>
    </source>
</evidence>
<evidence type="ECO:0000313" key="8">
    <source>
        <dbReference type="Proteomes" id="UP001595816"/>
    </source>
</evidence>
<dbReference type="Gene3D" id="1.20.1250.20">
    <property type="entry name" value="MFS general substrate transporter like domains"/>
    <property type="match status" value="1"/>
</dbReference>
<feature type="transmembrane region" description="Helical" evidence="5">
    <location>
        <begin position="275"/>
        <end position="293"/>
    </location>
</feature>
<feature type="transmembrane region" description="Helical" evidence="5">
    <location>
        <begin position="9"/>
        <end position="32"/>
    </location>
</feature>
<comment type="subcellular location">
    <subcellularLocation>
        <location evidence="1">Cell membrane</location>
        <topology evidence="1">Multi-pass membrane protein</topology>
    </subcellularLocation>
</comment>
<feature type="domain" description="Major facilitator superfamily (MFS) profile" evidence="6">
    <location>
        <begin position="163"/>
        <end position="396"/>
    </location>
</feature>
<evidence type="ECO:0000256" key="1">
    <source>
        <dbReference type="ARBA" id="ARBA00004651"/>
    </source>
</evidence>
<sequence length="396" mass="39999">MSRPRVLRLFLPATVGRLAYGILPLALFFTVAQATGSLGTAGLTAAALNLTVVLCGPGRARLIDRFGRRVLPAFASLYAVSTTLLVWAAQAHAPTPLLLLAAALVGACPPPLGPTMRTVWADLMPEGPLRLRALSLDAVVEEVLFTAGPLITGVAIAIADPRVALALALALMITGSAVFGFGPPTSRTPATADAADAATEAGVGLLRSPGFLPMLFTLAGLFAAMGLVDVAVPVTAAHAGTPATAGWLLAGMSAGSAVGGLLFGRRTWATPFARLLPKVALLLAALVAGLILLSPLWMLAAGLIVTGLLLSPSLIMAYALADELAPAGARTRASVWVNTAGNAGITTGTALAGALADHVPAQLLYAVAALVLLGTAALPGRRLARAIPVRPTVATS</sequence>
<evidence type="ECO:0000256" key="5">
    <source>
        <dbReference type="SAM" id="Phobius"/>
    </source>
</evidence>
<organism evidence="7 8">
    <name type="scientific">Hamadaea flava</name>
    <dbReference type="NCBI Taxonomy" id="1742688"/>
    <lineage>
        <taxon>Bacteria</taxon>
        <taxon>Bacillati</taxon>
        <taxon>Actinomycetota</taxon>
        <taxon>Actinomycetes</taxon>
        <taxon>Micromonosporales</taxon>
        <taxon>Micromonosporaceae</taxon>
        <taxon>Hamadaea</taxon>
    </lineage>
</organism>
<keyword evidence="8" id="KW-1185">Reference proteome</keyword>
<evidence type="ECO:0000256" key="3">
    <source>
        <dbReference type="ARBA" id="ARBA00022989"/>
    </source>
</evidence>
<dbReference type="InterPro" id="IPR036259">
    <property type="entry name" value="MFS_trans_sf"/>
</dbReference>
<feature type="transmembrane region" description="Helical" evidence="5">
    <location>
        <begin position="70"/>
        <end position="89"/>
    </location>
</feature>
<dbReference type="InterPro" id="IPR020846">
    <property type="entry name" value="MFS_dom"/>
</dbReference>
<evidence type="ECO:0000259" key="6">
    <source>
        <dbReference type="PROSITE" id="PS50850"/>
    </source>
</evidence>
<feature type="transmembrane region" description="Helical" evidence="5">
    <location>
        <begin position="211"/>
        <end position="232"/>
    </location>
</feature>
<dbReference type="Proteomes" id="UP001595816">
    <property type="component" value="Unassembled WGS sequence"/>
</dbReference>
<proteinExistence type="predicted"/>
<dbReference type="PROSITE" id="PS50850">
    <property type="entry name" value="MFS"/>
    <property type="match status" value="1"/>
</dbReference>
<dbReference type="SUPFAM" id="SSF103473">
    <property type="entry name" value="MFS general substrate transporter"/>
    <property type="match status" value="1"/>
</dbReference>
<keyword evidence="3 5" id="KW-1133">Transmembrane helix</keyword>
<dbReference type="RefSeq" id="WP_253755322.1">
    <property type="nucleotide sequence ID" value="NZ_JAMZDZ010000001.1"/>
</dbReference>
<protein>
    <submittedName>
        <fullName evidence="7">MFS transporter</fullName>
    </submittedName>
</protein>
<feature type="transmembrane region" description="Helical" evidence="5">
    <location>
        <begin position="164"/>
        <end position="182"/>
    </location>
</feature>
<feature type="transmembrane region" description="Helical" evidence="5">
    <location>
        <begin position="333"/>
        <end position="356"/>
    </location>
</feature>
<name>A0ABV8LMQ2_9ACTN</name>
<feature type="transmembrane region" description="Helical" evidence="5">
    <location>
        <begin position="362"/>
        <end position="380"/>
    </location>
</feature>
<keyword evidence="2 5" id="KW-0812">Transmembrane</keyword>
<evidence type="ECO:0000256" key="2">
    <source>
        <dbReference type="ARBA" id="ARBA00022692"/>
    </source>
</evidence>
<dbReference type="Pfam" id="PF07690">
    <property type="entry name" value="MFS_1"/>
    <property type="match status" value="1"/>
</dbReference>
<feature type="transmembrane region" description="Helical" evidence="5">
    <location>
        <begin position="38"/>
        <end position="58"/>
    </location>
</feature>